<dbReference type="Pfam" id="PF01381">
    <property type="entry name" value="HTH_3"/>
    <property type="match status" value="1"/>
</dbReference>
<dbReference type="RefSeq" id="WP_213946766.1">
    <property type="nucleotide sequence ID" value="NZ_JAHCMY010000024.1"/>
</dbReference>
<name>A0AAP2G6B9_9BACT</name>
<evidence type="ECO:0000313" key="3">
    <source>
        <dbReference type="EMBL" id="MBS9525906.1"/>
    </source>
</evidence>
<dbReference type="SMART" id="SM00530">
    <property type="entry name" value="HTH_XRE"/>
    <property type="match status" value="1"/>
</dbReference>
<feature type="domain" description="HTH cro/C1-type" evidence="2">
    <location>
        <begin position="17"/>
        <end position="71"/>
    </location>
</feature>
<evidence type="ECO:0000259" key="2">
    <source>
        <dbReference type="PROSITE" id="PS50943"/>
    </source>
</evidence>
<proteinExistence type="predicted"/>
<dbReference type="PANTHER" id="PTHR46797:SF1">
    <property type="entry name" value="METHYLPHOSPHONATE SYNTHASE"/>
    <property type="match status" value="1"/>
</dbReference>
<dbReference type="InterPro" id="IPR010982">
    <property type="entry name" value="Lambda_DNA-bd_dom_sf"/>
</dbReference>
<protein>
    <submittedName>
        <fullName evidence="3">Helix-turn-helix transcriptional regulator</fullName>
    </submittedName>
</protein>
<dbReference type="InterPro" id="IPR050807">
    <property type="entry name" value="TransReg_Diox_bact_type"/>
</dbReference>
<dbReference type="Gene3D" id="1.10.260.40">
    <property type="entry name" value="lambda repressor-like DNA-binding domains"/>
    <property type="match status" value="1"/>
</dbReference>
<evidence type="ECO:0000313" key="4">
    <source>
        <dbReference type="Proteomes" id="UP001319104"/>
    </source>
</evidence>
<dbReference type="InterPro" id="IPR001387">
    <property type="entry name" value="Cro/C1-type_HTH"/>
</dbReference>
<dbReference type="AlphaFoldDB" id="A0AAP2G6B9"/>
<sequence length="80" mass="9214">MNKTIHKAEYKALIHLLREIRENAGITQKELAQELGTDQTFISKVETGERRLDVIELKSLCDALGIDFQEFIKELLSKIK</sequence>
<dbReference type="SUPFAM" id="SSF47413">
    <property type="entry name" value="lambda repressor-like DNA-binding domains"/>
    <property type="match status" value="1"/>
</dbReference>
<reference evidence="3 4" key="1">
    <citation type="submission" date="2021-05" db="EMBL/GenBank/DDBJ databases">
        <authorList>
            <person name="Zhang Z.D."/>
            <person name="Osman G."/>
        </authorList>
    </citation>
    <scope>NUCLEOTIDE SEQUENCE [LARGE SCALE GENOMIC DNA]</scope>
    <source>
        <strain evidence="3 4">KCTC 32217</strain>
    </source>
</reference>
<dbReference type="CDD" id="cd00093">
    <property type="entry name" value="HTH_XRE"/>
    <property type="match status" value="1"/>
</dbReference>
<organism evidence="3 4">
    <name type="scientific">Litoribacter ruber</name>
    <dbReference type="NCBI Taxonomy" id="702568"/>
    <lineage>
        <taxon>Bacteria</taxon>
        <taxon>Pseudomonadati</taxon>
        <taxon>Bacteroidota</taxon>
        <taxon>Cytophagia</taxon>
        <taxon>Cytophagales</taxon>
        <taxon>Cyclobacteriaceae</taxon>
        <taxon>Litoribacter</taxon>
    </lineage>
</organism>
<dbReference type="Proteomes" id="UP001319104">
    <property type="component" value="Unassembled WGS sequence"/>
</dbReference>
<dbReference type="PANTHER" id="PTHR46797">
    <property type="entry name" value="HTH-TYPE TRANSCRIPTIONAL REGULATOR"/>
    <property type="match status" value="1"/>
</dbReference>
<dbReference type="GO" id="GO:0003677">
    <property type="term" value="F:DNA binding"/>
    <property type="evidence" value="ECO:0007669"/>
    <property type="project" value="UniProtKB-KW"/>
</dbReference>
<accession>A0AAP2G6B9</accession>
<dbReference type="GO" id="GO:0005829">
    <property type="term" value="C:cytosol"/>
    <property type="evidence" value="ECO:0007669"/>
    <property type="project" value="TreeGrafter"/>
</dbReference>
<gene>
    <name evidence="3" type="ORF">KI659_17935</name>
</gene>
<comment type="caution">
    <text evidence="3">The sequence shown here is derived from an EMBL/GenBank/DDBJ whole genome shotgun (WGS) entry which is preliminary data.</text>
</comment>
<keyword evidence="1" id="KW-0238">DNA-binding</keyword>
<dbReference type="GO" id="GO:0003700">
    <property type="term" value="F:DNA-binding transcription factor activity"/>
    <property type="evidence" value="ECO:0007669"/>
    <property type="project" value="TreeGrafter"/>
</dbReference>
<dbReference type="EMBL" id="JAHCMY010000024">
    <property type="protein sequence ID" value="MBS9525906.1"/>
    <property type="molecule type" value="Genomic_DNA"/>
</dbReference>
<evidence type="ECO:0000256" key="1">
    <source>
        <dbReference type="ARBA" id="ARBA00023125"/>
    </source>
</evidence>
<keyword evidence="4" id="KW-1185">Reference proteome</keyword>
<dbReference type="PROSITE" id="PS50943">
    <property type="entry name" value="HTH_CROC1"/>
    <property type="match status" value="1"/>
</dbReference>